<dbReference type="Proteomes" id="UP000001646">
    <property type="component" value="Unplaced"/>
</dbReference>
<organism evidence="2 3">
    <name type="scientific">Anolis carolinensis</name>
    <name type="common">Green anole</name>
    <name type="synonym">American chameleon</name>
    <dbReference type="NCBI Taxonomy" id="28377"/>
    <lineage>
        <taxon>Eukaryota</taxon>
        <taxon>Metazoa</taxon>
        <taxon>Chordata</taxon>
        <taxon>Craniata</taxon>
        <taxon>Vertebrata</taxon>
        <taxon>Euteleostomi</taxon>
        <taxon>Lepidosauria</taxon>
        <taxon>Squamata</taxon>
        <taxon>Bifurcata</taxon>
        <taxon>Unidentata</taxon>
        <taxon>Episquamata</taxon>
        <taxon>Toxicofera</taxon>
        <taxon>Iguania</taxon>
        <taxon>Dactyloidae</taxon>
        <taxon>Anolis</taxon>
    </lineage>
</organism>
<evidence type="ECO:0000313" key="3">
    <source>
        <dbReference type="Proteomes" id="UP000001646"/>
    </source>
</evidence>
<protein>
    <submittedName>
        <fullName evidence="2">Uncharacterized protein</fullName>
    </submittedName>
</protein>
<keyword evidence="1" id="KW-1133">Transmembrane helix</keyword>
<keyword evidence="1" id="KW-0812">Transmembrane</keyword>
<dbReference type="InParanoid" id="A0A803TE93"/>
<proteinExistence type="predicted"/>
<feature type="transmembrane region" description="Helical" evidence="1">
    <location>
        <begin position="6"/>
        <end position="24"/>
    </location>
</feature>
<evidence type="ECO:0000256" key="1">
    <source>
        <dbReference type="SAM" id="Phobius"/>
    </source>
</evidence>
<reference evidence="2" key="3">
    <citation type="submission" date="2025-09" db="UniProtKB">
        <authorList>
            <consortium name="Ensembl"/>
        </authorList>
    </citation>
    <scope>IDENTIFICATION</scope>
</reference>
<evidence type="ECO:0000313" key="2">
    <source>
        <dbReference type="Ensembl" id="ENSACAP00000033533.1"/>
    </source>
</evidence>
<reference evidence="2" key="1">
    <citation type="submission" date="2009-12" db="EMBL/GenBank/DDBJ databases">
        <title>The Genome Sequence of Anolis carolinensis (Green Anole Lizard).</title>
        <authorList>
            <consortium name="The Genome Sequencing Platform"/>
            <person name="Di Palma F."/>
            <person name="Alfoldi J."/>
            <person name="Heiman D."/>
            <person name="Young S."/>
            <person name="Grabherr M."/>
            <person name="Johnson J."/>
            <person name="Lander E.S."/>
            <person name="Lindblad-Toh K."/>
        </authorList>
    </citation>
    <scope>NUCLEOTIDE SEQUENCE [LARGE SCALE GENOMIC DNA]</scope>
    <source>
        <strain evidence="2">JBL SC #1</strain>
    </source>
</reference>
<accession>A0A803TE93</accession>
<dbReference type="AlphaFoldDB" id="A0A803TE93"/>
<sequence>MEPLGTSTILLVICISCLLLSAFWKSQANKRKMPPGQTPLPIIRKALQLKTNHLGLTLCKASARAPISSTELNDSPHWGDGGGI</sequence>
<keyword evidence="3" id="KW-1185">Reference proteome</keyword>
<keyword evidence="1" id="KW-0472">Membrane</keyword>
<dbReference type="Ensembl" id="ENSACAT00000057776.1">
    <property type="protein sequence ID" value="ENSACAP00000033533.1"/>
    <property type="gene ID" value="ENSACAG00000039910.1"/>
</dbReference>
<reference evidence="2" key="2">
    <citation type="submission" date="2025-08" db="UniProtKB">
        <authorList>
            <consortium name="Ensembl"/>
        </authorList>
    </citation>
    <scope>IDENTIFICATION</scope>
</reference>
<name>A0A803TE93_ANOCA</name>